<dbReference type="InterPro" id="IPR003439">
    <property type="entry name" value="ABC_transporter-like_ATP-bd"/>
</dbReference>
<name>A0AAX1QFI7_9BACI</name>
<proteinExistence type="predicted"/>
<dbReference type="EMBL" id="LVYK01000002">
    <property type="protein sequence ID" value="RAS81735.1"/>
    <property type="molecule type" value="Genomic_DNA"/>
</dbReference>
<sequence length="725" mass="82417">MKNKTPLIMQTQQSECGLCCVAMILNKYRNKKSIYELRNELTIGRDGLSLSILKSLLQRERMEAKIYKAKLEGIPHLQTPFIALWNNNHFVVVDRVRKNSFDILDPSIGRIRIKKEEFMESFSGYVLNTQPAKNFEKKDSSYRNPWFQLLANLNNKKILCTGIIFFTFLSMLFQLLIPIMTQRFIDGFSIEGQLNTLSLFVTLALGLSISFLAINYCRGLMLNYLNVFLSKSITHGVFSHLLNLSFKFYDVRSPGDLLYRLNSVIAIRELISNSIIPGVVTIGAVFSIGIYLFYQSITMGILVTVLVCINCMFLFLTRKKVSDAVDRELVHQSKSQSVMTETLYSMIFIKMSNMEKTFLKHWEKTFNKAVAAFHKRSNIQNAINSMSSSFQMLSPLLIMAYGFFLFMNGKLSLGEVIAIQTISATLFSQVNSLFSSYSQLIMADSYLKRILDITLAEVDEKDELVLLNEDVKIKKIQFKNVEFQYSDYSAPILSEISFEVLKGQKVGIVGKSGSGKSTLAKLLTGLYTNTNGEIRINDIPSLKMNNRTLQKRIGIVPQDILLFNKSILENITMGVGDYSLEEVQRVAKIANIHEEIEKMPMGYHTVVSDMGMNLSGGQRQRITLARALIRKPEVLILDEATSSLDNSNERIISNYLKSLRCTTIVIAHRLSTIIDADKIIVLDKGKIMDVGTHYELIEGSEFYRELYYTEEGSDEYTGIYDKHLS</sequence>
<evidence type="ECO:0000256" key="3">
    <source>
        <dbReference type="ARBA" id="ARBA00022475"/>
    </source>
</evidence>
<dbReference type="PROSITE" id="PS50990">
    <property type="entry name" value="PEPTIDASE_C39"/>
    <property type="match status" value="1"/>
</dbReference>
<evidence type="ECO:0000256" key="11">
    <source>
        <dbReference type="SAM" id="Phobius"/>
    </source>
</evidence>
<dbReference type="Gene3D" id="3.40.50.300">
    <property type="entry name" value="P-loop containing nucleotide triphosphate hydrolases"/>
    <property type="match status" value="1"/>
</dbReference>
<feature type="transmembrane region" description="Helical" evidence="11">
    <location>
        <begin position="158"/>
        <end position="177"/>
    </location>
</feature>
<dbReference type="PROSITE" id="PS00211">
    <property type="entry name" value="ABC_TRANSPORTER_1"/>
    <property type="match status" value="1"/>
</dbReference>
<feature type="domain" description="Peptidase C39" evidence="14">
    <location>
        <begin position="10"/>
        <end position="129"/>
    </location>
</feature>
<keyword evidence="10 11" id="KW-0472">Membrane</keyword>
<dbReference type="InterPro" id="IPR017871">
    <property type="entry name" value="ABC_transporter-like_CS"/>
</dbReference>
<feature type="transmembrane region" description="Helical" evidence="11">
    <location>
        <begin position="270"/>
        <end position="293"/>
    </location>
</feature>
<comment type="subcellular location">
    <subcellularLocation>
        <location evidence="1">Cell membrane</location>
        <topology evidence="1">Multi-pass membrane protein</topology>
    </subcellularLocation>
</comment>
<dbReference type="GO" id="GO:0008234">
    <property type="term" value="F:cysteine-type peptidase activity"/>
    <property type="evidence" value="ECO:0007669"/>
    <property type="project" value="UniProtKB-KW"/>
</dbReference>
<dbReference type="InterPro" id="IPR039421">
    <property type="entry name" value="Type_1_exporter"/>
</dbReference>
<dbReference type="Gene3D" id="1.20.1560.10">
    <property type="entry name" value="ABC transporter type 1, transmembrane domain"/>
    <property type="match status" value="1"/>
</dbReference>
<dbReference type="CDD" id="cd18555">
    <property type="entry name" value="ABC_6TM_T1SS_like"/>
    <property type="match status" value="1"/>
</dbReference>
<keyword evidence="7" id="KW-0788">Thiol protease</keyword>
<keyword evidence="5" id="KW-0547">Nucleotide-binding</keyword>
<accession>A0AAX1QFI7</accession>
<evidence type="ECO:0000259" key="12">
    <source>
        <dbReference type="PROSITE" id="PS50893"/>
    </source>
</evidence>
<keyword evidence="7" id="KW-0645">Protease</keyword>
<dbReference type="PROSITE" id="PS50893">
    <property type="entry name" value="ABC_TRANSPORTER_2"/>
    <property type="match status" value="1"/>
</dbReference>
<dbReference type="SUPFAM" id="SSF52540">
    <property type="entry name" value="P-loop containing nucleoside triphosphate hydrolases"/>
    <property type="match status" value="1"/>
</dbReference>
<dbReference type="FunFam" id="3.40.50.300:FF:000221">
    <property type="entry name" value="Multidrug ABC transporter ATP-binding protein"/>
    <property type="match status" value="1"/>
</dbReference>
<evidence type="ECO:0000256" key="8">
    <source>
        <dbReference type="ARBA" id="ARBA00022840"/>
    </source>
</evidence>
<dbReference type="InterPro" id="IPR005074">
    <property type="entry name" value="Peptidase_C39"/>
</dbReference>
<dbReference type="Gene3D" id="3.90.70.10">
    <property type="entry name" value="Cysteine proteinases"/>
    <property type="match status" value="1"/>
</dbReference>
<reference evidence="15 16" key="1">
    <citation type="submission" date="2016-03" db="EMBL/GenBank/DDBJ databases">
        <title>Comparison of Bacillus endophyticus and B. anthracis characteristics using whole genome sequence analysis and microbiological techniques.</title>
        <authorList>
            <person name="Lekota K.E."/>
            <person name="Mafofo J."/>
            <person name="Rees J."/>
            <person name="Muchadeyi F.C."/>
            <person name="Madoroba E."/>
            <person name="Van Heerden H."/>
        </authorList>
    </citation>
    <scope>NUCLEOTIDE SEQUENCE [LARGE SCALE GENOMIC DNA]</scope>
    <source>
        <strain evidence="15 16">3631_10C</strain>
    </source>
</reference>
<feature type="transmembrane region" description="Helical" evidence="11">
    <location>
        <begin position="299"/>
        <end position="317"/>
    </location>
</feature>
<dbReference type="PROSITE" id="PS50929">
    <property type="entry name" value="ABC_TM1F"/>
    <property type="match status" value="1"/>
</dbReference>
<keyword evidence="4 11" id="KW-0812">Transmembrane</keyword>
<feature type="transmembrane region" description="Helical" evidence="11">
    <location>
        <begin position="197"/>
        <end position="217"/>
    </location>
</feature>
<dbReference type="GO" id="GO:0005524">
    <property type="term" value="F:ATP binding"/>
    <property type="evidence" value="ECO:0007669"/>
    <property type="project" value="UniProtKB-KW"/>
</dbReference>
<keyword evidence="9 11" id="KW-1133">Transmembrane helix</keyword>
<keyword evidence="3" id="KW-1003">Cell membrane</keyword>
<dbReference type="Pfam" id="PF03412">
    <property type="entry name" value="Peptidase_C39"/>
    <property type="match status" value="1"/>
</dbReference>
<dbReference type="InterPro" id="IPR011527">
    <property type="entry name" value="ABC1_TM_dom"/>
</dbReference>
<evidence type="ECO:0000256" key="4">
    <source>
        <dbReference type="ARBA" id="ARBA00022692"/>
    </source>
</evidence>
<evidence type="ECO:0000256" key="2">
    <source>
        <dbReference type="ARBA" id="ARBA00022448"/>
    </source>
</evidence>
<feature type="domain" description="ABC transporter" evidence="12">
    <location>
        <begin position="476"/>
        <end position="709"/>
    </location>
</feature>
<evidence type="ECO:0000313" key="16">
    <source>
        <dbReference type="Proteomes" id="UP000250174"/>
    </source>
</evidence>
<dbReference type="Pfam" id="PF00664">
    <property type="entry name" value="ABC_membrane"/>
    <property type="match status" value="1"/>
</dbReference>
<evidence type="ECO:0000313" key="15">
    <source>
        <dbReference type="EMBL" id="RAS81735.1"/>
    </source>
</evidence>
<organism evidence="15 16">
    <name type="scientific">Priestia endophytica</name>
    <dbReference type="NCBI Taxonomy" id="135735"/>
    <lineage>
        <taxon>Bacteria</taxon>
        <taxon>Bacillati</taxon>
        <taxon>Bacillota</taxon>
        <taxon>Bacilli</taxon>
        <taxon>Bacillales</taxon>
        <taxon>Bacillaceae</taxon>
        <taxon>Priestia</taxon>
    </lineage>
</organism>
<evidence type="ECO:0000256" key="9">
    <source>
        <dbReference type="ARBA" id="ARBA00022989"/>
    </source>
</evidence>
<dbReference type="InterPro" id="IPR027417">
    <property type="entry name" value="P-loop_NTPase"/>
</dbReference>
<evidence type="ECO:0000256" key="1">
    <source>
        <dbReference type="ARBA" id="ARBA00004651"/>
    </source>
</evidence>
<dbReference type="Proteomes" id="UP000250174">
    <property type="component" value="Unassembled WGS sequence"/>
</dbReference>
<gene>
    <name evidence="15" type="ORF">A3864_02600</name>
</gene>
<keyword evidence="8" id="KW-0067">ATP-binding</keyword>
<dbReference type="SUPFAM" id="SSF90123">
    <property type="entry name" value="ABC transporter transmembrane region"/>
    <property type="match status" value="1"/>
</dbReference>
<dbReference type="RefSeq" id="WP_111922659.1">
    <property type="nucleotide sequence ID" value="NZ_LVYK01000002.1"/>
</dbReference>
<dbReference type="Pfam" id="PF00005">
    <property type="entry name" value="ABC_tran"/>
    <property type="match status" value="1"/>
</dbReference>
<feature type="domain" description="ABC transmembrane type-1" evidence="13">
    <location>
        <begin position="162"/>
        <end position="442"/>
    </location>
</feature>
<keyword evidence="2" id="KW-0813">Transport</keyword>
<comment type="caution">
    <text evidence="15">The sequence shown here is derived from an EMBL/GenBank/DDBJ whole genome shotgun (WGS) entry which is preliminary data.</text>
</comment>
<dbReference type="PANTHER" id="PTHR43394:SF1">
    <property type="entry name" value="ATP-BINDING CASSETTE SUB-FAMILY B MEMBER 10, MITOCHONDRIAL"/>
    <property type="match status" value="1"/>
</dbReference>
<evidence type="ECO:0000256" key="10">
    <source>
        <dbReference type="ARBA" id="ARBA00023136"/>
    </source>
</evidence>
<evidence type="ECO:0000259" key="13">
    <source>
        <dbReference type="PROSITE" id="PS50929"/>
    </source>
</evidence>
<dbReference type="SMART" id="SM00382">
    <property type="entry name" value="AAA"/>
    <property type="match status" value="1"/>
</dbReference>
<feature type="transmembrane region" description="Helical" evidence="11">
    <location>
        <begin position="390"/>
        <end position="407"/>
    </location>
</feature>
<evidence type="ECO:0000256" key="7">
    <source>
        <dbReference type="ARBA" id="ARBA00022807"/>
    </source>
</evidence>
<dbReference type="InterPro" id="IPR003593">
    <property type="entry name" value="AAA+_ATPase"/>
</dbReference>
<dbReference type="PANTHER" id="PTHR43394">
    <property type="entry name" value="ATP-DEPENDENT PERMEASE MDL1, MITOCHONDRIAL"/>
    <property type="match status" value="1"/>
</dbReference>
<dbReference type="GO" id="GO:0015421">
    <property type="term" value="F:ABC-type oligopeptide transporter activity"/>
    <property type="evidence" value="ECO:0007669"/>
    <property type="project" value="TreeGrafter"/>
</dbReference>
<dbReference type="InterPro" id="IPR036640">
    <property type="entry name" value="ABC1_TM_sf"/>
</dbReference>
<dbReference type="GO" id="GO:0016887">
    <property type="term" value="F:ATP hydrolysis activity"/>
    <property type="evidence" value="ECO:0007669"/>
    <property type="project" value="InterPro"/>
</dbReference>
<evidence type="ECO:0000256" key="6">
    <source>
        <dbReference type="ARBA" id="ARBA00022801"/>
    </source>
</evidence>
<evidence type="ECO:0000256" key="5">
    <source>
        <dbReference type="ARBA" id="ARBA00022741"/>
    </source>
</evidence>
<dbReference type="GO" id="GO:0005886">
    <property type="term" value="C:plasma membrane"/>
    <property type="evidence" value="ECO:0007669"/>
    <property type="project" value="UniProtKB-SubCell"/>
</dbReference>
<dbReference type="AlphaFoldDB" id="A0AAX1QFI7"/>
<evidence type="ECO:0000259" key="14">
    <source>
        <dbReference type="PROSITE" id="PS50990"/>
    </source>
</evidence>
<keyword evidence="6" id="KW-0378">Hydrolase</keyword>
<protein>
    <submittedName>
        <fullName evidence="15">Uncharacterized protein</fullName>
    </submittedName>
</protein>
<dbReference type="GO" id="GO:0006508">
    <property type="term" value="P:proteolysis"/>
    <property type="evidence" value="ECO:0007669"/>
    <property type="project" value="InterPro"/>
</dbReference>